<keyword evidence="5" id="KW-0812">Transmembrane</keyword>
<dbReference type="Gene3D" id="2.40.260.10">
    <property type="entry name" value="Sortase"/>
    <property type="match status" value="1"/>
</dbReference>
<evidence type="ECO:0000256" key="1">
    <source>
        <dbReference type="ARBA" id="ARBA00022670"/>
    </source>
</evidence>
<gene>
    <name evidence="6" type="ORF">FAM23169_02751</name>
</gene>
<accession>A0A1X1FBF1</accession>
<keyword evidence="5" id="KW-1133">Transmembrane helix</keyword>
<dbReference type="GO" id="GO:0008234">
    <property type="term" value="F:cysteine-type peptidase activity"/>
    <property type="evidence" value="ECO:0007669"/>
    <property type="project" value="UniProtKB-KW"/>
</dbReference>
<dbReference type="CDD" id="cd06165">
    <property type="entry name" value="Sortase_A"/>
    <property type="match status" value="1"/>
</dbReference>
<keyword evidence="7" id="KW-1185">Reference proteome</keyword>
<evidence type="ECO:0000256" key="5">
    <source>
        <dbReference type="SAM" id="Phobius"/>
    </source>
</evidence>
<feature type="active site" description="Proton donor/acceptor" evidence="4">
    <location>
        <position position="125"/>
    </location>
</feature>
<keyword evidence="3" id="KW-0788">Thiol protease</keyword>
<name>A0A1X1FBF1_9LACO</name>
<dbReference type="InterPro" id="IPR023365">
    <property type="entry name" value="Sortase_dom-sf"/>
</dbReference>
<keyword evidence="1" id="KW-0645">Protease</keyword>
<dbReference type="EMBL" id="MSBD01000094">
    <property type="protein sequence ID" value="ORN23989.1"/>
    <property type="molecule type" value="Genomic_DNA"/>
</dbReference>
<dbReference type="Pfam" id="PF04203">
    <property type="entry name" value="Sortase"/>
    <property type="match status" value="1"/>
</dbReference>
<dbReference type="SUPFAM" id="SSF63817">
    <property type="entry name" value="Sortase"/>
    <property type="match status" value="1"/>
</dbReference>
<reference evidence="6 7" key="1">
    <citation type="journal article" date="2017" name="Front. Microbiol.">
        <title>The Histidine Decarboxylase Gene Cluster of Lactobacillus parabuchneri Was Gained by Horizontal Gene Transfer and Is Mobile within the Species.</title>
        <authorList>
            <person name="Wuthrich D."/>
            <person name="Berthoud H."/>
            <person name="Wechsler D."/>
            <person name="Eugster E."/>
            <person name="Irmler S."/>
            <person name="Bruggmann R."/>
        </authorList>
    </citation>
    <scope>NUCLEOTIDE SEQUENCE [LARGE SCALE GENOMIC DNA]</scope>
    <source>
        <strain evidence="6 7">FAM23169</strain>
    </source>
</reference>
<evidence type="ECO:0000313" key="6">
    <source>
        <dbReference type="EMBL" id="ORN23989.1"/>
    </source>
</evidence>
<protein>
    <submittedName>
        <fullName evidence="6">Sortase family protein</fullName>
    </submittedName>
</protein>
<sequence>MKKITSYVFIILLITLGSILIFNTQITNWVIDFLSNRAYQTKITSSNQDTTTFNYKSVKPVSSYSVAMQVLKPHSDGSIAKINIPAVDIKLPIFYGLSNRDLIRGVGTMKRHQKLGKGNYAIAGHYMTSSGVLFSPLANVHFGEKIYLINRHYQYIYRITGKSIIHNYQIGVIKNIPHQKIVTLITCASAKAGEKNRIMVRGKLIDISKNSNN</sequence>
<evidence type="ECO:0000256" key="2">
    <source>
        <dbReference type="ARBA" id="ARBA00022801"/>
    </source>
</evidence>
<comment type="caution">
    <text evidence="6">The sequence shown here is derived from an EMBL/GenBank/DDBJ whole genome shotgun (WGS) entry which is preliminary data.</text>
</comment>
<proteinExistence type="predicted"/>
<dbReference type="GO" id="GO:0006508">
    <property type="term" value="P:proteolysis"/>
    <property type="evidence" value="ECO:0007669"/>
    <property type="project" value="UniProtKB-KW"/>
</dbReference>
<dbReference type="AlphaFoldDB" id="A0A1X1FBF1"/>
<evidence type="ECO:0000256" key="3">
    <source>
        <dbReference type="ARBA" id="ARBA00022807"/>
    </source>
</evidence>
<dbReference type="InterPro" id="IPR005754">
    <property type="entry name" value="Sortase"/>
</dbReference>
<dbReference type="Proteomes" id="UP000193009">
    <property type="component" value="Unassembled WGS sequence"/>
</dbReference>
<evidence type="ECO:0000256" key="4">
    <source>
        <dbReference type="PIRSR" id="PIRSR605754-1"/>
    </source>
</evidence>
<feature type="transmembrane region" description="Helical" evidence="5">
    <location>
        <begin position="7"/>
        <end position="31"/>
    </location>
</feature>
<dbReference type="OrthoDB" id="1648028at2"/>
<evidence type="ECO:0000313" key="7">
    <source>
        <dbReference type="Proteomes" id="UP000193009"/>
    </source>
</evidence>
<organism evidence="6 7">
    <name type="scientific">Lentilactobacillus parabuchneri</name>
    <dbReference type="NCBI Taxonomy" id="152331"/>
    <lineage>
        <taxon>Bacteria</taxon>
        <taxon>Bacillati</taxon>
        <taxon>Bacillota</taxon>
        <taxon>Bacilli</taxon>
        <taxon>Lactobacillales</taxon>
        <taxon>Lactobacillaceae</taxon>
        <taxon>Lentilactobacillus</taxon>
    </lineage>
</organism>
<feature type="active site" description="Acyl-thioester intermediate" evidence="4">
    <location>
        <position position="187"/>
    </location>
</feature>
<keyword evidence="5" id="KW-0472">Membrane</keyword>
<keyword evidence="2" id="KW-0378">Hydrolase</keyword>
<dbReference type="NCBIfam" id="TIGR01076">
    <property type="entry name" value="sortase_fam"/>
    <property type="match status" value="1"/>
</dbReference>
<dbReference type="InterPro" id="IPR042007">
    <property type="entry name" value="Sortase_A"/>
</dbReference>
<dbReference type="RefSeq" id="WP_084989397.1">
    <property type="nucleotide sequence ID" value="NZ_MSBD01000094.1"/>
</dbReference>